<keyword evidence="2" id="KW-1003">Cell membrane</keyword>
<evidence type="ECO:0000256" key="6">
    <source>
        <dbReference type="ARBA" id="ARBA00022741"/>
    </source>
</evidence>
<feature type="domain" description="HAMP" evidence="13">
    <location>
        <begin position="129"/>
        <end position="182"/>
    </location>
</feature>
<reference evidence="14" key="1">
    <citation type="submission" date="2020-10" db="EMBL/GenBank/DDBJ databases">
        <authorList>
            <person name="Gilroy R."/>
        </authorList>
    </citation>
    <scope>NUCLEOTIDE SEQUENCE</scope>
    <source>
        <strain evidence="14">ChiBcec7-5410</strain>
    </source>
</reference>
<keyword evidence="9 12" id="KW-1133">Transmembrane helix</keyword>
<proteinExistence type="predicted"/>
<organism evidence="14 15">
    <name type="scientific">Candidatus Faecivivens stercoripullorum</name>
    <dbReference type="NCBI Taxonomy" id="2840805"/>
    <lineage>
        <taxon>Bacteria</taxon>
        <taxon>Bacillati</taxon>
        <taxon>Bacillota</taxon>
        <taxon>Clostridia</taxon>
        <taxon>Eubacteriales</taxon>
        <taxon>Oscillospiraceae</taxon>
        <taxon>Oscillospiraceae incertae sedis</taxon>
        <taxon>Candidatus Faecivivens</taxon>
    </lineage>
</organism>
<evidence type="ECO:0000313" key="14">
    <source>
        <dbReference type="EMBL" id="HIT94753.1"/>
    </source>
</evidence>
<dbReference type="Pfam" id="PF00672">
    <property type="entry name" value="HAMP"/>
    <property type="match status" value="1"/>
</dbReference>
<keyword evidence="5 12" id="KW-0812">Transmembrane</keyword>
<dbReference type="InterPro" id="IPR003660">
    <property type="entry name" value="HAMP_dom"/>
</dbReference>
<evidence type="ECO:0000259" key="13">
    <source>
        <dbReference type="PROSITE" id="PS50885"/>
    </source>
</evidence>
<dbReference type="GO" id="GO:0000155">
    <property type="term" value="F:phosphorelay sensor kinase activity"/>
    <property type="evidence" value="ECO:0007669"/>
    <property type="project" value="InterPro"/>
</dbReference>
<dbReference type="PANTHER" id="PTHR34220">
    <property type="entry name" value="SENSOR HISTIDINE KINASE YPDA"/>
    <property type="match status" value="1"/>
</dbReference>
<dbReference type="InterPro" id="IPR003594">
    <property type="entry name" value="HATPase_dom"/>
</dbReference>
<keyword evidence="11 12" id="KW-0472">Membrane</keyword>
<protein>
    <submittedName>
        <fullName evidence="14">Histidine kinase</fullName>
    </submittedName>
</protein>
<evidence type="ECO:0000256" key="2">
    <source>
        <dbReference type="ARBA" id="ARBA00022475"/>
    </source>
</evidence>
<dbReference type="GO" id="GO:0005524">
    <property type="term" value="F:ATP binding"/>
    <property type="evidence" value="ECO:0007669"/>
    <property type="project" value="UniProtKB-KW"/>
</dbReference>
<dbReference type="Proteomes" id="UP000824160">
    <property type="component" value="Unassembled WGS sequence"/>
</dbReference>
<keyword evidence="3" id="KW-0597">Phosphoprotein</keyword>
<evidence type="ECO:0000256" key="3">
    <source>
        <dbReference type="ARBA" id="ARBA00022553"/>
    </source>
</evidence>
<feature type="transmembrane region" description="Helical" evidence="12">
    <location>
        <begin position="105"/>
        <end position="125"/>
    </location>
</feature>
<keyword evidence="10" id="KW-0902">Two-component regulatory system</keyword>
<comment type="subcellular location">
    <subcellularLocation>
        <location evidence="1">Cell membrane</location>
        <topology evidence="1">Multi-pass membrane protein</topology>
    </subcellularLocation>
</comment>
<dbReference type="Pfam" id="PF02518">
    <property type="entry name" value="HATPase_c"/>
    <property type="match status" value="1"/>
</dbReference>
<accession>A0A9D1KR68</accession>
<dbReference type="EMBL" id="DVLW01000171">
    <property type="protein sequence ID" value="HIT94753.1"/>
    <property type="molecule type" value="Genomic_DNA"/>
</dbReference>
<dbReference type="PANTHER" id="PTHR34220:SF11">
    <property type="entry name" value="SENSOR PROTEIN KINASE HPTS"/>
    <property type="match status" value="1"/>
</dbReference>
<dbReference type="Gene3D" id="6.10.340.10">
    <property type="match status" value="1"/>
</dbReference>
<dbReference type="CDD" id="cd06225">
    <property type="entry name" value="HAMP"/>
    <property type="match status" value="1"/>
</dbReference>
<gene>
    <name evidence="14" type="ORF">IAC43_06175</name>
</gene>
<dbReference type="InterPro" id="IPR010559">
    <property type="entry name" value="Sig_transdc_His_kin_internal"/>
</dbReference>
<evidence type="ECO:0000256" key="8">
    <source>
        <dbReference type="ARBA" id="ARBA00022840"/>
    </source>
</evidence>
<evidence type="ECO:0000256" key="7">
    <source>
        <dbReference type="ARBA" id="ARBA00022777"/>
    </source>
</evidence>
<keyword evidence="4" id="KW-0808">Transferase</keyword>
<evidence type="ECO:0000256" key="10">
    <source>
        <dbReference type="ARBA" id="ARBA00023012"/>
    </source>
</evidence>
<dbReference type="PROSITE" id="PS50885">
    <property type="entry name" value="HAMP"/>
    <property type="match status" value="1"/>
</dbReference>
<keyword evidence="7 14" id="KW-0418">Kinase</keyword>
<keyword evidence="6" id="KW-0547">Nucleotide-binding</keyword>
<evidence type="ECO:0000256" key="11">
    <source>
        <dbReference type="ARBA" id="ARBA00023136"/>
    </source>
</evidence>
<dbReference type="AlphaFoldDB" id="A0A9D1KR68"/>
<reference evidence="14" key="2">
    <citation type="journal article" date="2021" name="PeerJ">
        <title>Extensive microbial diversity within the chicken gut microbiome revealed by metagenomics and culture.</title>
        <authorList>
            <person name="Gilroy R."/>
            <person name="Ravi A."/>
            <person name="Getino M."/>
            <person name="Pursley I."/>
            <person name="Horton D.L."/>
            <person name="Alikhan N.F."/>
            <person name="Baker D."/>
            <person name="Gharbi K."/>
            <person name="Hall N."/>
            <person name="Watson M."/>
            <person name="Adriaenssens E.M."/>
            <person name="Foster-Nyarko E."/>
            <person name="Jarju S."/>
            <person name="Secka A."/>
            <person name="Antonio M."/>
            <person name="Oren A."/>
            <person name="Chaudhuri R.R."/>
            <person name="La Ragione R."/>
            <person name="Hildebrand F."/>
            <person name="Pallen M.J."/>
        </authorList>
    </citation>
    <scope>NUCLEOTIDE SEQUENCE</scope>
    <source>
        <strain evidence="14">ChiBcec7-5410</strain>
    </source>
</reference>
<evidence type="ECO:0000256" key="4">
    <source>
        <dbReference type="ARBA" id="ARBA00022679"/>
    </source>
</evidence>
<dbReference type="SMART" id="SM00304">
    <property type="entry name" value="HAMP"/>
    <property type="match status" value="1"/>
</dbReference>
<dbReference type="SUPFAM" id="SSF158472">
    <property type="entry name" value="HAMP domain-like"/>
    <property type="match status" value="1"/>
</dbReference>
<evidence type="ECO:0000256" key="12">
    <source>
        <dbReference type="SAM" id="Phobius"/>
    </source>
</evidence>
<evidence type="ECO:0000256" key="1">
    <source>
        <dbReference type="ARBA" id="ARBA00004651"/>
    </source>
</evidence>
<dbReference type="InterPro" id="IPR050640">
    <property type="entry name" value="Bact_2-comp_sensor_kinase"/>
</dbReference>
<dbReference type="Pfam" id="PF06580">
    <property type="entry name" value="His_kinase"/>
    <property type="match status" value="1"/>
</dbReference>
<comment type="caution">
    <text evidence="14">The sequence shown here is derived from an EMBL/GenBank/DDBJ whole genome shotgun (WGS) entry which is preliminary data.</text>
</comment>
<dbReference type="InterPro" id="IPR036890">
    <property type="entry name" value="HATPase_C_sf"/>
</dbReference>
<evidence type="ECO:0000256" key="5">
    <source>
        <dbReference type="ARBA" id="ARBA00022692"/>
    </source>
</evidence>
<keyword evidence="8" id="KW-0067">ATP-binding</keyword>
<name>A0A9D1KR68_9FIRM</name>
<dbReference type="GO" id="GO:0005886">
    <property type="term" value="C:plasma membrane"/>
    <property type="evidence" value="ECO:0007669"/>
    <property type="project" value="UniProtKB-SubCell"/>
</dbReference>
<sequence>MIADMPFLYQINCSNAGGYLYGALYDISALQSRMEETTAAMHVYLTGTDCQPLPDGSLEEPPVLYSSDKPYRAGEQTVLQSHSDMGFIIWQVFPIPIFLSNGNTFFTFMVLLALFVISLLFFVSLQIYRWMLHPLNGIVEGMSRLAAGNFDYRIHLPQAAWEFRQVGDIFNRMAAQIKDLKIQVYEEQLHRQESELNFLYMQMRPHFFLNALTTVQNFVKLGQYENMYDFTGYLGRYIRYSLRRHTSDVTLADELDHIENYVGMQNLQHPDSVLLMADVTDQARSCAMPAFIVYTFVENCIKHALSMETMLSIFISAQVTDGNLYLAVEDDSTGFPEEFLKKFNDPSWLEDPGEKHIGIRNVKRTLHLLYGDKATLRLSNAVASGARVELLIPFRQKPTEEDGGNP</sequence>
<dbReference type="Gene3D" id="3.30.565.10">
    <property type="entry name" value="Histidine kinase-like ATPase, C-terminal domain"/>
    <property type="match status" value="1"/>
</dbReference>
<dbReference type="SUPFAM" id="SSF55874">
    <property type="entry name" value="ATPase domain of HSP90 chaperone/DNA topoisomerase II/histidine kinase"/>
    <property type="match status" value="1"/>
</dbReference>
<evidence type="ECO:0000256" key="9">
    <source>
        <dbReference type="ARBA" id="ARBA00022989"/>
    </source>
</evidence>
<evidence type="ECO:0000313" key="15">
    <source>
        <dbReference type="Proteomes" id="UP000824160"/>
    </source>
</evidence>